<feature type="domain" description="Zn(2)-C6 fungal-type" evidence="9">
    <location>
        <begin position="37"/>
        <end position="69"/>
    </location>
</feature>
<dbReference type="OrthoDB" id="5319458at2759"/>
<dbReference type="GO" id="GO:0008270">
    <property type="term" value="F:zinc ion binding"/>
    <property type="evidence" value="ECO:0007669"/>
    <property type="project" value="InterPro"/>
</dbReference>
<organism evidence="10 11">
    <name type="scientific">Lineolata rhizophorae</name>
    <dbReference type="NCBI Taxonomy" id="578093"/>
    <lineage>
        <taxon>Eukaryota</taxon>
        <taxon>Fungi</taxon>
        <taxon>Dikarya</taxon>
        <taxon>Ascomycota</taxon>
        <taxon>Pezizomycotina</taxon>
        <taxon>Dothideomycetes</taxon>
        <taxon>Dothideomycetes incertae sedis</taxon>
        <taxon>Lineolatales</taxon>
        <taxon>Lineolataceae</taxon>
        <taxon>Lineolata</taxon>
    </lineage>
</organism>
<dbReference type="GO" id="GO:0045944">
    <property type="term" value="P:positive regulation of transcription by RNA polymerase II"/>
    <property type="evidence" value="ECO:0007669"/>
    <property type="project" value="TreeGrafter"/>
</dbReference>
<keyword evidence="3" id="KW-0862">Zinc</keyword>
<dbReference type="SMART" id="SM00906">
    <property type="entry name" value="Fungal_trans"/>
    <property type="match status" value="1"/>
</dbReference>
<dbReference type="InterPro" id="IPR052202">
    <property type="entry name" value="Yeast_MetPath_Reg"/>
</dbReference>
<keyword evidence="5" id="KW-0238">DNA-binding</keyword>
<keyword evidence="11" id="KW-1185">Reference proteome</keyword>
<dbReference type="EMBL" id="MU001676">
    <property type="protein sequence ID" value="KAF2459015.1"/>
    <property type="molecule type" value="Genomic_DNA"/>
</dbReference>
<name>A0A6A6P4T6_9PEZI</name>
<evidence type="ECO:0000256" key="7">
    <source>
        <dbReference type="ARBA" id="ARBA00023242"/>
    </source>
</evidence>
<evidence type="ECO:0000256" key="2">
    <source>
        <dbReference type="ARBA" id="ARBA00022723"/>
    </source>
</evidence>
<accession>A0A6A6P4T6</accession>
<evidence type="ECO:0000313" key="10">
    <source>
        <dbReference type="EMBL" id="KAF2459015.1"/>
    </source>
</evidence>
<evidence type="ECO:0000259" key="9">
    <source>
        <dbReference type="PROSITE" id="PS50048"/>
    </source>
</evidence>
<dbReference type="AlphaFoldDB" id="A0A6A6P4T6"/>
<evidence type="ECO:0000256" key="3">
    <source>
        <dbReference type="ARBA" id="ARBA00022833"/>
    </source>
</evidence>
<dbReference type="GO" id="GO:0005634">
    <property type="term" value="C:nucleus"/>
    <property type="evidence" value="ECO:0007669"/>
    <property type="project" value="UniProtKB-SubCell"/>
</dbReference>
<evidence type="ECO:0000256" key="6">
    <source>
        <dbReference type="ARBA" id="ARBA00023163"/>
    </source>
</evidence>
<evidence type="ECO:0000313" key="11">
    <source>
        <dbReference type="Proteomes" id="UP000799766"/>
    </source>
</evidence>
<dbReference type="Gene3D" id="4.10.240.10">
    <property type="entry name" value="Zn(2)-C6 fungal-type DNA-binding domain"/>
    <property type="match status" value="1"/>
</dbReference>
<sequence>MITAMDDIIMNGYSPTLSPDLMPLETPLLRVSRPVAACSRCRSAKVKCDGKLPACTACERAGRAASCSSANDQFARGKERSYVVTLEAQVEKLERRLREAQARRKSSVTMTDANQAALRARQQSIAAGGRAARRKEASNIDDLVSDFGYLSVNATARDFYGFTSAMSYARLILASSSKEALPSGMAKVLPQRFIATPLIQHYLNNIFVFLPLFDETSFYRSVDLVYHTDPQLAQPFDHWTVRMVLAIASASMSRQRGDTESLDAVGHVNAAMEFAEDVIRPGSIAGIQALILLVEYARLAPHHFDSWILIGAASRAMVDFGLHQDPKTSSIKKDKLELRRRVFYCVYVLDRDISFVEQRALSFSDDSAKVALPFGGSGGAFASFQQTSPSPFLQTTQAAKDCFRFYELKSQCYTELFQRGPYPLKRPNVHVWGWYNRFQRWFANLSPEHPALTRMTFELELLHMYVAVLFATPASPRVTQYAHFVLVEHAAAYAQKWLRVVSERSAQLLVQDAIAVRKASATALRLLQSVYDFDVLIRSSSGAAGGAAPGAASTAAAAAGAAVGAVDAAAFYSRQSVENARSAMMHTLRAESMDESLADPEGLLEPLASGPNPAPPVEVPPFPAVVPALAASPAAAAAAAAPSAASPPAATPSRILDVVNQFKAVVAHLAQRLGCSREVLGEFEARTEPLLRALGAIGAVVGPVRPVGGPGLGLGHGVQGGVQVFGGGGPLVEVELGHVMGGLPFVR</sequence>
<dbReference type="Proteomes" id="UP000799766">
    <property type="component" value="Unassembled WGS sequence"/>
</dbReference>
<proteinExistence type="predicted"/>
<keyword evidence="7" id="KW-0539">Nucleus</keyword>
<dbReference type="CDD" id="cd00067">
    <property type="entry name" value="GAL4"/>
    <property type="match status" value="1"/>
</dbReference>
<dbReference type="GO" id="GO:0043565">
    <property type="term" value="F:sequence-specific DNA binding"/>
    <property type="evidence" value="ECO:0007669"/>
    <property type="project" value="TreeGrafter"/>
</dbReference>
<dbReference type="SMART" id="SM00066">
    <property type="entry name" value="GAL4"/>
    <property type="match status" value="1"/>
</dbReference>
<dbReference type="InterPro" id="IPR007219">
    <property type="entry name" value="XnlR_reg_dom"/>
</dbReference>
<dbReference type="PROSITE" id="PS50048">
    <property type="entry name" value="ZN2_CY6_FUNGAL_2"/>
    <property type="match status" value="1"/>
</dbReference>
<dbReference type="GO" id="GO:0006351">
    <property type="term" value="P:DNA-templated transcription"/>
    <property type="evidence" value="ECO:0007669"/>
    <property type="project" value="InterPro"/>
</dbReference>
<keyword evidence="8" id="KW-0175">Coiled coil</keyword>
<keyword evidence="2" id="KW-0479">Metal-binding</keyword>
<dbReference type="SUPFAM" id="SSF57701">
    <property type="entry name" value="Zn2/Cys6 DNA-binding domain"/>
    <property type="match status" value="1"/>
</dbReference>
<protein>
    <submittedName>
        <fullName evidence="10">Fungal-specific transcription factor domain-containing protein</fullName>
    </submittedName>
</protein>
<dbReference type="GO" id="GO:0000981">
    <property type="term" value="F:DNA-binding transcription factor activity, RNA polymerase II-specific"/>
    <property type="evidence" value="ECO:0007669"/>
    <property type="project" value="InterPro"/>
</dbReference>
<dbReference type="Pfam" id="PF04082">
    <property type="entry name" value="Fungal_trans"/>
    <property type="match status" value="1"/>
</dbReference>
<dbReference type="Pfam" id="PF00172">
    <property type="entry name" value="Zn_clus"/>
    <property type="match status" value="1"/>
</dbReference>
<feature type="coiled-coil region" evidence="8">
    <location>
        <begin position="83"/>
        <end position="110"/>
    </location>
</feature>
<keyword evidence="6" id="KW-0804">Transcription</keyword>
<evidence type="ECO:0000256" key="4">
    <source>
        <dbReference type="ARBA" id="ARBA00023015"/>
    </source>
</evidence>
<gene>
    <name evidence="10" type="ORF">BDY21DRAFT_362518</name>
</gene>
<comment type="subcellular location">
    <subcellularLocation>
        <location evidence="1">Nucleus</location>
    </subcellularLocation>
</comment>
<reference evidence="10" key="1">
    <citation type="journal article" date="2020" name="Stud. Mycol.">
        <title>101 Dothideomycetes genomes: a test case for predicting lifestyles and emergence of pathogens.</title>
        <authorList>
            <person name="Haridas S."/>
            <person name="Albert R."/>
            <person name="Binder M."/>
            <person name="Bloem J."/>
            <person name="Labutti K."/>
            <person name="Salamov A."/>
            <person name="Andreopoulos B."/>
            <person name="Baker S."/>
            <person name="Barry K."/>
            <person name="Bills G."/>
            <person name="Bluhm B."/>
            <person name="Cannon C."/>
            <person name="Castanera R."/>
            <person name="Culley D."/>
            <person name="Daum C."/>
            <person name="Ezra D."/>
            <person name="Gonzalez J."/>
            <person name="Henrissat B."/>
            <person name="Kuo A."/>
            <person name="Liang C."/>
            <person name="Lipzen A."/>
            <person name="Lutzoni F."/>
            <person name="Magnuson J."/>
            <person name="Mondo S."/>
            <person name="Nolan M."/>
            <person name="Ohm R."/>
            <person name="Pangilinan J."/>
            <person name="Park H.-J."/>
            <person name="Ramirez L."/>
            <person name="Alfaro M."/>
            <person name="Sun H."/>
            <person name="Tritt A."/>
            <person name="Yoshinaga Y."/>
            <person name="Zwiers L.-H."/>
            <person name="Turgeon B."/>
            <person name="Goodwin S."/>
            <person name="Spatafora J."/>
            <person name="Crous P."/>
            <person name="Grigoriev I."/>
        </authorList>
    </citation>
    <scope>NUCLEOTIDE SEQUENCE</scope>
    <source>
        <strain evidence="10">ATCC 16933</strain>
    </source>
</reference>
<dbReference type="PANTHER" id="PTHR47782:SF2">
    <property type="entry name" value="TRANSCRIPTION FACTOR, PUTATIVE (AFU_ORTHOLOGUE AFUA_4G12570)-RELATED"/>
    <property type="match status" value="1"/>
</dbReference>
<dbReference type="InterPro" id="IPR001138">
    <property type="entry name" value="Zn2Cys6_DnaBD"/>
</dbReference>
<dbReference type="CDD" id="cd12148">
    <property type="entry name" value="fungal_TF_MHR"/>
    <property type="match status" value="1"/>
</dbReference>
<keyword evidence="4" id="KW-0805">Transcription regulation</keyword>
<evidence type="ECO:0000256" key="5">
    <source>
        <dbReference type="ARBA" id="ARBA00023125"/>
    </source>
</evidence>
<evidence type="ECO:0000256" key="1">
    <source>
        <dbReference type="ARBA" id="ARBA00004123"/>
    </source>
</evidence>
<dbReference type="PROSITE" id="PS00463">
    <property type="entry name" value="ZN2_CY6_FUNGAL_1"/>
    <property type="match status" value="1"/>
</dbReference>
<evidence type="ECO:0000256" key="8">
    <source>
        <dbReference type="SAM" id="Coils"/>
    </source>
</evidence>
<dbReference type="InterPro" id="IPR036864">
    <property type="entry name" value="Zn2-C6_fun-type_DNA-bd_sf"/>
</dbReference>
<dbReference type="PANTHER" id="PTHR47782">
    <property type="entry name" value="ZN(II)2CYS6 TRANSCRIPTION FACTOR (EUROFUNG)-RELATED"/>
    <property type="match status" value="1"/>
</dbReference>